<dbReference type="PANTHER" id="PTHR30250:SF11">
    <property type="entry name" value="O-ANTIGEN TRANSPORTER-RELATED"/>
    <property type="match status" value="1"/>
</dbReference>
<feature type="transmembrane region" description="Helical" evidence="6">
    <location>
        <begin position="354"/>
        <end position="375"/>
    </location>
</feature>
<evidence type="ECO:0000256" key="5">
    <source>
        <dbReference type="ARBA" id="ARBA00023136"/>
    </source>
</evidence>
<dbReference type="RefSeq" id="WP_158062220.1">
    <property type="nucleotide sequence ID" value="NZ_CP044427.1"/>
</dbReference>
<accession>A0A5J6V962</accession>
<dbReference type="PANTHER" id="PTHR30250">
    <property type="entry name" value="PST FAMILY PREDICTED COLANIC ACID TRANSPORTER"/>
    <property type="match status" value="1"/>
</dbReference>
<feature type="transmembrane region" description="Helical" evidence="6">
    <location>
        <begin position="18"/>
        <end position="39"/>
    </location>
</feature>
<evidence type="ECO:0000256" key="3">
    <source>
        <dbReference type="ARBA" id="ARBA00022692"/>
    </source>
</evidence>
<evidence type="ECO:0000256" key="2">
    <source>
        <dbReference type="ARBA" id="ARBA00022475"/>
    </source>
</evidence>
<keyword evidence="8" id="KW-1185">Reference proteome</keyword>
<dbReference type="InterPro" id="IPR050833">
    <property type="entry name" value="Poly_Biosynth_Transport"/>
</dbReference>
<evidence type="ECO:0000313" key="8">
    <source>
        <dbReference type="Proteomes" id="UP000326546"/>
    </source>
</evidence>
<evidence type="ECO:0000256" key="6">
    <source>
        <dbReference type="SAM" id="Phobius"/>
    </source>
</evidence>
<dbReference type="Proteomes" id="UP000326546">
    <property type="component" value="Chromosome"/>
</dbReference>
<feature type="transmembrane region" description="Helical" evidence="6">
    <location>
        <begin position="228"/>
        <end position="247"/>
    </location>
</feature>
<sequence length="379" mass="38407">MQAIVGIALARSVGPAEYGTIVGFAGAVLFWFIVCDLGIASYVPRARAVGDAAAVSTSLLLNVATAALGALIAIAATFLGPFDAELAGLLTLIVVGQALDKNIDAAVGVPIADGERVFPAVSVLLRRMTTAAVFFVALLGGWPAVPAYCLAAVAGPVAGQIHMRLRLATLGLQIRVRHAKGAATVVRQSSFFAVTDIGNQSRSLDVAIVGLVSSAATGGFYAGASKLIAPFSLVASTLAAVVLPRAARSTPRTVYRVALSMGAGALVLFVLAVPLAFILSPFITLILGEEFASAAPALAALILGLPFVALTSPLDALLQGTGRERFVAANALVFAVILVLAIFIGAAWGGATGAAVSVSVVSFAKSLVLFLRVCAGGRD</sequence>
<reference evidence="7 8" key="1">
    <citation type="submission" date="2019-09" db="EMBL/GenBank/DDBJ databases">
        <title>Serinicoccus pratensis sp. nov., isolated from meadow soil.</title>
        <authorList>
            <person name="Zhang W."/>
        </authorList>
    </citation>
    <scope>NUCLEOTIDE SEQUENCE [LARGE SCALE GENOMIC DNA]</scope>
    <source>
        <strain evidence="7 8">W204</strain>
    </source>
</reference>
<keyword evidence="3 6" id="KW-0812">Transmembrane</keyword>
<feature type="transmembrane region" description="Helical" evidence="6">
    <location>
        <begin position="293"/>
        <end position="314"/>
    </location>
</feature>
<dbReference type="GO" id="GO:0005886">
    <property type="term" value="C:plasma membrane"/>
    <property type="evidence" value="ECO:0007669"/>
    <property type="project" value="UniProtKB-SubCell"/>
</dbReference>
<protein>
    <recommendedName>
        <fullName evidence="9">Oligosaccharide flippase family protein</fullName>
    </recommendedName>
</protein>
<feature type="transmembrane region" description="Helical" evidence="6">
    <location>
        <begin position="259"/>
        <end position="287"/>
    </location>
</feature>
<dbReference type="AlphaFoldDB" id="A0A5J6V962"/>
<name>A0A5J6V962_9MICO</name>
<dbReference type="KEGG" id="serw:FY030_14365"/>
<keyword evidence="2" id="KW-1003">Cell membrane</keyword>
<feature type="transmembrane region" description="Helical" evidence="6">
    <location>
        <begin position="131"/>
        <end position="157"/>
    </location>
</feature>
<proteinExistence type="predicted"/>
<organism evidence="7 8">
    <name type="scientific">Ornithinimicrobium pratense</name>
    <dbReference type="NCBI Taxonomy" id="2593973"/>
    <lineage>
        <taxon>Bacteria</taxon>
        <taxon>Bacillati</taxon>
        <taxon>Actinomycetota</taxon>
        <taxon>Actinomycetes</taxon>
        <taxon>Micrococcales</taxon>
        <taxon>Ornithinimicrobiaceae</taxon>
        <taxon>Ornithinimicrobium</taxon>
    </lineage>
</organism>
<evidence type="ECO:0000313" key="7">
    <source>
        <dbReference type="EMBL" id="QFG69726.1"/>
    </source>
</evidence>
<gene>
    <name evidence="7" type="ORF">FY030_14365</name>
</gene>
<dbReference type="EMBL" id="CP044427">
    <property type="protein sequence ID" value="QFG69726.1"/>
    <property type="molecule type" value="Genomic_DNA"/>
</dbReference>
<comment type="subcellular location">
    <subcellularLocation>
        <location evidence="1">Cell membrane</location>
        <topology evidence="1">Multi-pass membrane protein</topology>
    </subcellularLocation>
</comment>
<keyword evidence="5 6" id="KW-0472">Membrane</keyword>
<evidence type="ECO:0000256" key="4">
    <source>
        <dbReference type="ARBA" id="ARBA00022989"/>
    </source>
</evidence>
<evidence type="ECO:0008006" key="9">
    <source>
        <dbReference type="Google" id="ProtNLM"/>
    </source>
</evidence>
<keyword evidence="4 6" id="KW-1133">Transmembrane helix</keyword>
<dbReference type="OrthoDB" id="5117399at2"/>
<feature type="transmembrane region" description="Helical" evidence="6">
    <location>
        <begin position="326"/>
        <end position="348"/>
    </location>
</feature>
<evidence type="ECO:0000256" key="1">
    <source>
        <dbReference type="ARBA" id="ARBA00004651"/>
    </source>
</evidence>
<feature type="transmembrane region" description="Helical" evidence="6">
    <location>
        <begin position="59"/>
        <end position="82"/>
    </location>
</feature>